<evidence type="ECO:0000313" key="3">
    <source>
        <dbReference type="EMBL" id="QSS64997.1"/>
    </source>
</evidence>
<evidence type="ECO:0000256" key="2">
    <source>
        <dbReference type="SAM" id="Phobius"/>
    </source>
</evidence>
<keyword evidence="2" id="KW-0472">Membrane</keyword>
<feature type="region of interest" description="Disordered" evidence="1">
    <location>
        <begin position="497"/>
        <end position="558"/>
    </location>
</feature>
<feature type="region of interest" description="Disordered" evidence="1">
    <location>
        <begin position="259"/>
        <end position="342"/>
    </location>
</feature>
<feature type="compositionally biased region" description="Basic and acidic residues" evidence="1">
    <location>
        <begin position="391"/>
        <end position="407"/>
    </location>
</feature>
<dbReference type="VEuPathDB" id="FungiDB:I7I51_02075"/>
<feature type="compositionally biased region" description="Low complexity" evidence="1">
    <location>
        <begin position="781"/>
        <end position="796"/>
    </location>
</feature>
<organism evidence="3 4">
    <name type="scientific">Ajellomyces capsulatus</name>
    <name type="common">Darling's disease fungus</name>
    <name type="synonym">Histoplasma capsulatum</name>
    <dbReference type="NCBI Taxonomy" id="5037"/>
    <lineage>
        <taxon>Eukaryota</taxon>
        <taxon>Fungi</taxon>
        <taxon>Dikarya</taxon>
        <taxon>Ascomycota</taxon>
        <taxon>Pezizomycotina</taxon>
        <taxon>Eurotiomycetes</taxon>
        <taxon>Eurotiomycetidae</taxon>
        <taxon>Onygenales</taxon>
        <taxon>Ajellomycetaceae</taxon>
        <taxon>Histoplasma</taxon>
    </lineage>
</organism>
<reference evidence="3" key="1">
    <citation type="submission" date="2021-01" db="EMBL/GenBank/DDBJ databases">
        <title>Chromosome-level genome assembly of a human fungal pathogen reveals clustering of transcriptionally co-regulated genes.</title>
        <authorList>
            <person name="Voorhies M."/>
            <person name="Cohen S."/>
            <person name="Shea T.P."/>
            <person name="Petrus S."/>
            <person name="Munoz J.F."/>
            <person name="Poplawski S."/>
            <person name="Goldman W.E."/>
            <person name="Michael T."/>
            <person name="Cuomo C.A."/>
            <person name="Sil A."/>
            <person name="Beyhan S."/>
        </authorList>
    </citation>
    <scope>NUCLEOTIDE SEQUENCE</scope>
    <source>
        <strain evidence="3">WU24</strain>
    </source>
</reference>
<feature type="region of interest" description="Disordered" evidence="1">
    <location>
        <begin position="386"/>
        <end position="408"/>
    </location>
</feature>
<evidence type="ECO:0000313" key="4">
    <source>
        <dbReference type="Proteomes" id="UP000663671"/>
    </source>
</evidence>
<feature type="transmembrane region" description="Helical" evidence="2">
    <location>
        <begin position="880"/>
        <end position="902"/>
    </location>
</feature>
<feature type="compositionally biased region" description="Polar residues" evidence="1">
    <location>
        <begin position="323"/>
        <end position="332"/>
    </location>
</feature>
<keyword evidence="2" id="KW-1133">Transmembrane helix</keyword>
<feature type="compositionally biased region" description="Acidic residues" evidence="1">
    <location>
        <begin position="531"/>
        <end position="542"/>
    </location>
</feature>
<accession>A0A8A1MLP0</accession>
<feature type="compositionally biased region" description="Polar residues" evidence="1">
    <location>
        <begin position="273"/>
        <end position="289"/>
    </location>
</feature>
<protein>
    <recommendedName>
        <fullName evidence="5">Glycoprotease family protein</fullName>
    </recommendedName>
</protein>
<feature type="region of interest" description="Disordered" evidence="1">
    <location>
        <begin position="748"/>
        <end position="767"/>
    </location>
</feature>
<feature type="region of interest" description="Disordered" evidence="1">
    <location>
        <begin position="648"/>
        <end position="735"/>
    </location>
</feature>
<dbReference type="Proteomes" id="UP000663671">
    <property type="component" value="Chromosome 1"/>
</dbReference>
<gene>
    <name evidence="3" type="ORF">I7I51_02075</name>
</gene>
<feature type="region of interest" description="Disordered" evidence="1">
    <location>
        <begin position="1061"/>
        <end position="1103"/>
    </location>
</feature>
<dbReference type="EMBL" id="CP069114">
    <property type="protein sequence ID" value="QSS64997.1"/>
    <property type="molecule type" value="Genomic_DNA"/>
</dbReference>
<feature type="region of interest" description="Disordered" evidence="1">
    <location>
        <begin position="982"/>
        <end position="1025"/>
    </location>
</feature>
<feature type="region of interest" description="Disordered" evidence="1">
    <location>
        <begin position="81"/>
        <end position="110"/>
    </location>
</feature>
<feature type="region of interest" description="Disordered" evidence="1">
    <location>
        <begin position="781"/>
        <end position="839"/>
    </location>
</feature>
<feature type="compositionally biased region" description="Basic and acidic residues" evidence="1">
    <location>
        <begin position="81"/>
        <end position="94"/>
    </location>
</feature>
<feature type="compositionally biased region" description="Basic and acidic residues" evidence="1">
    <location>
        <begin position="822"/>
        <end position="839"/>
    </location>
</feature>
<feature type="compositionally biased region" description="Polar residues" evidence="1">
    <location>
        <begin position="713"/>
        <end position="722"/>
    </location>
</feature>
<evidence type="ECO:0000256" key="1">
    <source>
        <dbReference type="SAM" id="MobiDB-lite"/>
    </source>
</evidence>
<feature type="compositionally biased region" description="Low complexity" evidence="1">
    <location>
        <begin position="805"/>
        <end position="819"/>
    </location>
</feature>
<feature type="region of interest" description="Disordered" evidence="1">
    <location>
        <begin position="1194"/>
        <end position="1221"/>
    </location>
</feature>
<feature type="region of interest" description="Disordered" evidence="1">
    <location>
        <begin position="222"/>
        <end position="244"/>
    </location>
</feature>
<feature type="compositionally biased region" description="Basic and acidic residues" evidence="1">
    <location>
        <begin position="648"/>
        <end position="657"/>
    </location>
</feature>
<feature type="compositionally biased region" description="Low complexity" evidence="1">
    <location>
        <begin position="290"/>
        <end position="301"/>
    </location>
</feature>
<evidence type="ECO:0008006" key="5">
    <source>
        <dbReference type="Google" id="ProtNLM"/>
    </source>
</evidence>
<sequence>MNDYNAQYKVPPMAASYLRAQNIPTFPLSSPIKEEIYTPFESPDSSQLAAAAPAQDNENPLSWSEDYFTLGQTRFEAGNAKRFDGQTEDNEKLLGENSQAPRPSRWDSIKRPGRTIMKRNHGEAATNKKTRPGLNLVTNFSNDTKYRRDAVSKRRQSAGGRGYIDLNDLRFLSKGKETTARPAHANRLLPERRLSSTRGYGEIKDDVEDTSQGVQAASFVKQMKKSPLDALRVSPSKTQDLSPSDLPIMIGLSVPYRDAASPGKTKKLAGDSTPAQNNVGTPNSQRSTNTTPITPTIIITPAREDNPWDTFSSGSPEARRTRPPSSVYSQPTPRVKDGRPPSIIPPVPAIPASHSFTKPAEAREVFDDQVSTPTRRNRAFSVGTVFEDDSPDCRRTGRPRSLSDESKLQAGIPSRYSMDTIATRPRSQGWWNLLLSPLLSRSNTIASKMSLRSPQDETLPAIPPFPFAVSQQLQVHVNNNNNNNKYGEKQFDEEVSFFSPDTPYSGEEKESVWESAAGTVGKPSGECEGSSSDDDEWDDDDCSQPSSRKSRNKSSHISTVSAQTIPFMISSPTSAGYTQEQFHQSLHNYFIPTKQSPPPPLPSTSHITGFSGNSNVAAFPPVPGENVQIQNQNPNNPFFQRFVESIRRGAEPRERSNSDSTVIEDEPDVSPNVRQATVTPLLRAAPIGPFQTGPTGPLPPIPRRVSPAHKVSENSPSISVGTSSNQPPPYSPPNKVTKVRRYRAIFPSDLHPQPQSPGPLSPEGQTQMASRGGILLSSMRQAEAPEAPQAPQAPAATYHARNDPLPRGVLPPRLPNNPVHLSDIERPGDVRVQNESRRQRLEREDRMARKVGGLWRGRGCLSNRGCFGRSGREGRKRRRWYMCIAVVLITIIIVSVVLAITLTRKRDDAPESRWLNLTGYPPMPTGVSTIAGPNAAVANSGCIRPTSMWSCALPKENQDANKPFDPDQPNFRIQINFQNGTFSHSTVPLNRKRSTSTFPDNLGSSRRRSLQGRSGGLSPIPAPPGLEEQAFLGNTSDGVTAPFAGEDTPFFATFLSPEPIKISTRQRRADTPPPHGTDADADDLRDAIPDPAHNPDGTAAPANLLPLPIAQPIRLYDRGLPTEHYGFYTYFDRSIFLKADRPLTNDSVLAVAPDDQNGGSTRSAARTRCTWTQTRFLVQIWTQPSQNSMGLIPLQPSLTPTPGSSSPPAPESSTAVPFPTAATDFTRPGSFPYPITIVLDRHGGDPKSKMVYCYQLDLEQRYVLSSKALQVEDRGYGGQLVNPGSLLGGSARGTSSAGGFDGGTGGCRCEWRNWLAVR</sequence>
<name>A0A8A1MLP0_AJECA</name>
<keyword evidence="2" id="KW-0812">Transmembrane</keyword>
<dbReference type="OrthoDB" id="10259622at2759"/>
<proteinExistence type="predicted"/>
<feature type="region of interest" description="Disordered" evidence="1">
    <location>
        <begin position="41"/>
        <end position="61"/>
    </location>
</feature>